<name>A0AAP0QPL0_9ROSI</name>
<proteinExistence type="predicted"/>
<organism evidence="1 2">
    <name type="scientific">Citrus x changshan-huyou</name>
    <dbReference type="NCBI Taxonomy" id="2935761"/>
    <lineage>
        <taxon>Eukaryota</taxon>
        <taxon>Viridiplantae</taxon>
        <taxon>Streptophyta</taxon>
        <taxon>Embryophyta</taxon>
        <taxon>Tracheophyta</taxon>
        <taxon>Spermatophyta</taxon>
        <taxon>Magnoliopsida</taxon>
        <taxon>eudicotyledons</taxon>
        <taxon>Gunneridae</taxon>
        <taxon>Pentapetalae</taxon>
        <taxon>rosids</taxon>
        <taxon>malvids</taxon>
        <taxon>Sapindales</taxon>
        <taxon>Rutaceae</taxon>
        <taxon>Aurantioideae</taxon>
        <taxon>Citrus</taxon>
    </lineage>
</organism>
<protein>
    <submittedName>
        <fullName evidence="1">Uncharacterized protein</fullName>
    </submittedName>
</protein>
<comment type="caution">
    <text evidence="1">The sequence shown here is derived from an EMBL/GenBank/DDBJ whole genome shotgun (WGS) entry which is preliminary data.</text>
</comment>
<reference evidence="1 2" key="1">
    <citation type="submission" date="2024-05" db="EMBL/GenBank/DDBJ databases">
        <title>Haplotype-resolved chromosome-level genome assembly of Huyou (Citrus changshanensis).</title>
        <authorList>
            <person name="Miao C."/>
            <person name="Chen W."/>
            <person name="Wu Y."/>
            <person name="Wang L."/>
            <person name="Zhao S."/>
            <person name="Grierson D."/>
            <person name="Xu C."/>
            <person name="Chen K."/>
        </authorList>
    </citation>
    <scope>NUCLEOTIDE SEQUENCE [LARGE SCALE GENOMIC DNA]</scope>
    <source>
        <strain evidence="1">01-14</strain>
        <tissue evidence="1">Leaf</tissue>
    </source>
</reference>
<dbReference type="EMBL" id="JBCGBO010000005">
    <property type="protein sequence ID" value="KAK9202325.1"/>
    <property type="molecule type" value="Genomic_DNA"/>
</dbReference>
<dbReference type="AlphaFoldDB" id="A0AAP0QPL0"/>
<gene>
    <name evidence="1" type="ORF">WN944_017535</name>
</gene>
<accession>A0AAP0QPL0</accession>
<keyword evidence="2" id="KW-1185">Reference proteome</keyword>
<dbReference type="Proteomes" id="UP001428341">
    <property type="component" value="Unassembled WGS sequence"/>
</dbReference>
<evidence type="ECO:0000313" key="2">
    <source>
        <dbReference type="Proteomes" id="UP001428341"/>
    </source>
</evidence>
<evidence type="ECO:0000313" key="1">
    <source>
        <dbReference type="EMBL" id="KAK9202325.1"/>
    </source>
</evidence>
<sequence>MESNQLKTNPQLNQHTNSVSYKIGGLLLIIERNASCCLDSVDSGNVSSENQAFLVQEALAMQSYSLLMRDPSTNDLCKRRLPDHTARALNEPPLS</sequence>